<name>A0ABN0VC88_9ACTN</name>
<dbReference type="RefSeq" id="WP_344157687.1">
    <property type="nucleotide sequence ID" value="NZ_BAAABV010000015.1"/>
</dbReference>
<gene>
    <name evidence="2" type="ORF">GCM10010302_26710</name>
</gene>
<feature type="region of interest" description="Disordered" evidence="1">
    <location>
        <begin position="221"/>
        <end position="241"/>
    </location>
</feature>
<feature type="compositionally biased region" description="Basic and acidic residues" evidence="1">
    <location>
        <begin position="102"/>
        <end position="112"/>
    </location>
</feature>
<protein>
    <submittedName>
        <fullName evidence="2">Uncharacterized protein</fullName>
    </submittedName>
</protein>
<comment type="caution">
    <text evidence="2">The sequence shown here is derived from an EMBL/GenBank/DDBJ whole genome shotgun (WGS) entry which is preliminary data.</text>
</comment>
<dbReference type="Proteomes" id="UP001501867">
    <property type="component" value="Unassembled WGS sequence"/>
</dbReference>
<organism evidence="2 3">
    <name type="scientific">Streptomyces polychromogenes</name>
    <dbReference type="NCBI Taxonomy" id="67342"/>
    <lineage>
        <taxon>Bacteria</taxon>
        <taxon>Bacillati</taxon>
        <taxon>Actinomycetota</taxon>
        <taxon>Actinomycetes</taxon>
        <taxon>Kitasatosporales</taxon>
        <taxon>Streptomycetaceae</taxon>
        <taxon>Streptomyces</taxon>
    </lineage>
</organism>
<feature type="compositionally biased region" description="Acidic residues" evidence="1">
    <location>
        <begin position="92"/>
        <end position="101"/>
    </location>
</feature>
<sequence>MDPKIPTPRECGRSLWWLLRYAHHIVFVAGAEVRNGKGKVIEESTRSTRVVVAGFTSFLLVIFGKRYPDVWWWAGGALFVAVFGLAATGDFTDEEDDDQDEVGEKDGEKNGNQEDDGGPGEIEAKAEPADTKSAGEKLTLKILRYVNIHTSGGTKGVHLDALAVHLDLSLPALREHCEREGFEVVSINIKRNGEQSNKVGIRRDFLERHYGAPLPIVLQQFEPPTTTPDGLTAPTDASLPDGVHILKPRPSPDSLPGAVAG</sequence>
<keyword evidence="3" id="KW-1185">Reference proteome</keyword>
<evidence type="ECO:0000313" key="2">
    <source>
        <dbReference type="EMBL" id="GAA0287003.1"/>
    </source>
</evidence>
<feature type="region of interest" description="Disordered" evidence="1">
    <location>
        <begin position="92"/>
        <end position="132"/>
    </location>
</feature>
<dbReference type="EMBL" id="BAAABV010000015">
    <property type="protein sequence ID" value="GAA0287003.1"/>
    <property type="molecule type" value="Genomic_DNA"/>
</dbReference>
<reference evidence="2 3" key="1">
    <citation type="journal article" date="2019" name="Int. J. Syst. Evol. Microbiol.">
        <title>The Global Catalogue of Microorganisms (GCM) 10K type strain sequencing project: providing services to taxonomists for standard genome sequencing and annotation.</title>
        <authorList>
            <consortium name="The Broad Institute Genomics Platform"/>
            <consortium name="The Broad Institute Genome Sequencing Center for Infectious Disease"/>
            <person name="Wu L."/>
            <person name="Ma J."/>
        </authorList>
    </citation>
    <scope>NUCLEOTIDE SEQUENCE [LARGE SCALE GENOMIC DNA]</scope>
    <source>
        <strain evidence="2 3">JCM 4505</strain>
    </source>
</reference>
<evidence type="ECO:0000313" key="3">
    <source>
        <dbReference type="Proteomes" id="UP001501867"/>
    </source>
</evidence>
<proteinExistence type="predicted"/>
<evidence type="ECO:0000256" key="1">
    <source>
        <dbReference type="SAM" id="MobiDB-lite"/>
    </source>
</evidence>
<feature type="compositionally biased region" description="Basic and acidic residues" evidence="1">
    <location>
        <begin position="122"/>
        <end position="132"/>
    </location>
</feature>
<accession>A0ABN0VC88</accession>